<accession>A0ACD5DDL1</accession>
<gene>
    <name evidence="1" type="ORF">O0236_008675</name>
</gene>
<evidence type="ECO:0000313" key="2">
    <source>
        <dbReference type="Proteomes" id="UP001149860"/>
    </source>
</evidence>
<dbReference type="Proteomes" id="UP001149860">
    <property type="component" value="Chromosome"/>
</dbReference>
<evidence type="ECO:0000313" key="1">
    <source>
        <dbReference type="EMBL" id="XFD39462.1"/>
    </source>
</evidence>
<keyword evidence="2" id="KW-1185">Reference proteome</keyword>
<dbReference type="EMBL" id="CP168151">
    <property type="protein sequence ID" value="XFD39462.1"/>
    <property type="molecule type" value="Genomic_DNA"/>
</dbReference>
<protein>
    <submittedName>
        <fullName evidence="1">TetR/AcrR family transcriptional regulator</fullName>
    </submittedName>
</protein>
<name>A0ACD5DDL1_9LACO</name>
<sequence length="176" mass="20449">MDTESSSKEWIAQALLILLRDKPLDKITVTEITKKAGVARLTFYRNFDSKEDVIQYQSNQLFKQYLNELQQSQSAMTLEAILKTSFAYWQDGEETLQVMIKNDLLPMLEQSFRQYLAALVASFPEFNQFTHVQQYFIIGGIVQVIIDWLSHGLKPSSDQVIKEILDMLNQDQIYRS</sequence>
<organism evidence="1 2">
    <name type="scientific">Lentilactobacillus terminaliae</name>
    <dbReference type="NCBI Taxonomy" id="3003483"/>
    <lineage>
        <taxon>Bacteria</taxon>
        <taxon>Bacillati</taxon>
        <taxon>Bacillota</taxon>
        <taxon>Bacilli</taxon>
        <taxon>Lactobacillales</taxon>
        <taxon>Lactobacillaceae</taxon>
        <taxon>Lentilactobacillus</taxon>
    </lineage>
</organism>
<reference evidence="1" key="1">
    <citation type="submission" date="2024-08" db="EMBL/GenBank/DDBJ databases">
        <title>Lentilactobacillus sp. nov., isolated from tree bark.</title>
        <authorList>
            <person name="Phuengjayaem S."/>
            <person name="Tanasupawat S."/>
        </authorList>
    </citation>
    <scope>NUCLEOTIDE SEQUENCE</scope>
    <source>
        <strain evidence="1">SPB1-3</strain>
    </source>
</reference>
<proteinExistence type="predicted"/>